<dbReference type="GeneID" id="85195203"/>
<dbReference type="Proteomes" id="UP001302978">
    <property type="component" value="Chromosome"/>
</dbReference>
<keyword evidence="1" id="KW-0472">Membrane</keyword>
<keyword evidence="3" id="KW-1185">Reference proteome</keyword>
<accession>A0AA96VAF7</accession>
<evidence type="ECO:0000313" key="2">
    <source>
        <dbReference type="EMBL" id="WNY23387.1"/>
    </source>
</evidence>
<dbReference type="KEGG" id="mehf:MmiHf6_06940"/>
<dbReference type="RefSeq" id="WP_316558402.1">
    <property type="nucleotide sequence ID" value="NZ_CP131059.1"/>
</dbReference>
<sequence length="145" mass="16352">MNSYENAVALGWIMIIIGFFGALVSNYNFYTIFLLPIFLLIILCGMIVWYYAVKGRKNKPAKIWSAPQTLSEMGGIVAVGNIILWLVIMALRIIITADSTGSWVFAFAFLAFTLFIYIIFGVFYIVLGMKIKKANENAEKEMNLV</sequence>
<feature type="transmembrane region" description="Helical" evidence="1">
    <location>
        <begin position="101"/>
        <end position="127"/>
    </location>
</feature>
<feature type="transmembrane region" description="Helical" evidence="1">
    <location>
        <begin position="7"/>
        <end position="24"/>
    </location>
</feature>
<proteinExistence type="predicted"/>
<keyword evidence="1" id="KW-0812">Transmembrane</keyword>
<protein>
    <submittedName>
        <fullName evidence="2">Uncharacterized protein</fullName>
    </submittedName>
</protein>
<name>A0AA96VAF7_9EURY</name>
<dbReference type="AlphaFoldDB" id="A0AA96VAF7"/>
<dbReference type="EMBL" id="CP131059">
    <property type="protein sequence ID" value="WNY23387.1"/>
    <property type="molecule type" value="Genomic_DNA"/>
</dbReference>
<gene>
    <name evidence="2" type="ORF">MmiHf6_06940</name>
</gene>
<evidence type="ECO:0000313" key="3">
    <source>
        <dbReference type="Proteomes" id="UP001302978"/>
    </source>
</evidence>
<evidence type="ECO:0000256" key="1">
    <source>
        <dbReference type="SAM" id="Phobius"/>
    </source>
</evidence>
<feature type="transmembrane region" description="Helical" evidence="1">
    <location>
        <begin position="30"/>
        <end position="52"/>
    </location>
</feature>
<organism evidence="2 3">
    <name type="scientific">Methanimicrococcus hongohii</name>
    <dbReference type="NCBI Taxonomy" id="3028295"/>
    <lineage>
        <taxon>Archaea</taxon>
        <taxon>Methanobacteriati</taxon>
        <taxon>Methanobacteriota</taxon>
        <taxon>Stenosarchaea group</taxon>
        <taxon>Methanomicrobia</taxon>
        <taxon>Methanosarcinales</taxon>
        <taxon>Methanosarcinaceae</taxon>
        <taxon>Methanimicrococcus</taxon>
    </lineage>
</organism>
<feature type="transmembrane region" description="Helical" evidence="1">
    <location>
        <begin position="73"/>
        <end position="95"/>
    </location>
</feature>
<reference evidence="2 3" key="1">
    <citation type="submission" date="2023-07" db="EMBL/GenBank/DDBJ databases">
        <title>Closed genoem sequence of Methanomicrococcus sp. Hf6.</title>
        <authorList>
            <person name="Poehlein A."/>
            <person name="Protasov E."/>
            <person name="Platt K."/>
            <person name="Reeh H."/>
            <person name="Daniel R."/>
            <person name="Brune A."/>
        </authorList>
    </citation>
    <scope>NUCLEOTIDE SEQUENCE [LARGE SCALE GENOMIC DNA]</scope>
    <source>
        <strain evidence="2 3">Hf6</strain>
    </source>
</reference>
<keyword evidence="1" id="KW-1133">Transmembrane helix</keyword>